<name>A0AAV0RBH0_9ROSI</name>
<keyword evidence="5" id="KW-1185">Reference proteome</keyword>
<accession>A0AAV0RBH0</accession>
<dbReference type="Gene3D" id="1.25.40.10">
    <property type="entry name" value="Tetratricopeptide repeat domain"/>
    <property type="match status" value="5"/>
</dbReference>
<organism evidence="4 5">
    <name type="scientific">Linum tenue</name>
    <dbReference type="NCBI Taxonomy" id="586396"/>
    <lineage>
        <taxon>Eukaryota</taxon>
        <taxon>Viridiplantae</taxon>
        <taxon>Streptophyta</taxon>
        <taxon>Embryophyta</taxon>
        <taxon>Tracheophyta</taxon>
        <taxon>Spermatophyta</taxon>
        <taxon>Magnoliopsida</taxon>
        <taxon>eudicotyledons</taxon>
        <taxon>Gunneridae</taxon>
        <taxon>Pentapetalae</taxon>
        <taxon>rosids</taxon>
        <taxon>fabids</taxon>
        <taxon>Malpighiales</taxon>
        <taxon>Linaceae</taxon>
        <taxon>Linum</taxon>
    </lineage>
</organism>
<feature type="repeat" description="PPR" evidence="3">
    <location>
        <begin position="522"/>
        <end position="556"/>
    </location>
</feature>
<dbReference type="Pfam" id="PF01535">
    <property type="entry name" value="PPR"/>
    <property type="match status" value="3"/>
</dbReference>
<evidence type="ECO:0000256" key="1">
    <source>
        <dbReference type="ARBA" id="ARBA00007626"/>
    </source>
</evidence>
<dbReference type="SUPFAM" id="SSF81901">
    <property type="entry name" value="HCP-like"/>
    <property type="match status" value="1"/>
</dbReference>
<feature type="repeat" description="PPR" evidence="3">
    <location>
        <begin position="557"/>
        <end position="591"/>
    </location>
</feature>
<comment type="caution">
    <text evidence="4">The sequence shown here is derived from an EMBL/GenBank/DDBJ whole genome shotgun (WGS) entry which is preliminary data.</text>
</comment>
<feature type="repeat" description="PPR" evidence="3">
    <location>
        <begin position="228"/>
        <end position="262"/>
    </location>
</feature>
<feature type="repeat" description="PPR" evidence="3">
    <location>
        <begin position="193"/>
        <end position="227"/>
    </location>
</feature>
<evidence type="ECO:0000256" key="3">
    <source>
        <dbReference type="PROSITE-ProRule" id="PRU00708"/>
    </source>
</evidence>
<dbReference type="PANTHER" id="PTHR46128:SF51">
    <property type="entry name" value="PENTACOTRIPEPTIDE-REPEAT REGION OF PRORP DOMAIN-CONTAINING PROTEIN"/>
    <property type="match status" value="1"/>
</dbReference>
<dbReference type="PANTHER" id="PTHR46128">
    <property type="entry name" value="MITOCHONDRIAL GROUP I INTRON SPLICING FACTOR CCM1"/>
    <property type="match status" value="1"/>
</dbReference>
<keyword evidence="2" id="KW-0677">Repeat</keyword>
<dbReference type="PROSITE" id="PS51375">
    <property type="entry name" value="PPR"/>
    <property type="match status" value="12"/>
</dbReference>
<feature type="repeat" description="PPR" evidence="3">
    <location>
        <begin position="158"/>
        <end position="192"/>
    </location>
</feature>
<feature type="repeat" description="PPR" evidence="3">
    <location>
        <begin position="333"/>
        <end position="367"/>
    </location>
</feature>
<protein>
    <recommendedName>
        <fullName evidence="6">Pentatricopeptide repeat-containing protein</fullName>
    </recommendedName>
</protein>
<dbReference type="Pfam" id="PF13041">
    <property type="entry name" value="PPR_2"/>
    <property type="match status" value="4"/>
</dbReference>
<feature type="repeat" description="PPR" evidence="3">
    <location>
        <begin position="403"/>
        <end position="437"/>
    </location>
</feature>
<feature type="repeat" description="PPR" evidence="3">
    <location>
        <begin position="263"/>
        <end position="297"/>
    </location>
</feature>
<dbReference type="AlphaFoldDB" id="A0AAV0RBH0"/>
<feature type="repeat" description="PPR" evidence="3">
    <location>
        <begin position="298"/>
        <end position="332"/>
    </location>
</feature>
<evidence type="ECO:0008006" key="6">
    <source>
        <dbReference type="Google" id="ProtNLM"/>
    </source>
</evidence>
<feature type="repeat" description="PPR" evidence="3">
    <location>
        <begin position="368"/>
        <end position="402"/>
    </location>
</feature>
<comment type="similarity">
    <text evidence="1">Belongs to the PPR family. P subfamily.</text>
</comment>
<feature type="repeat" description="PPR" evidence="3">
    <location>
        <begin position="438"/>
        <end position="472"/>
    </location>
</feature>
<dbReference type="EMBL" id="CAMGYJ010000010">
    <property type="protein sequence ID" value="CAI0554884.1"/>
    <property type="molecule type" value="Genomic_DNA"/>
</dbReference>
<evidence type="ECO:0000313" key="4">
    <source>
        <dbReference type="EMBL" id="CAI0554884.1"/>
    </source>
</evidence>
<evidence type="ECO:0000256" key="2">
    <source>
        <dbReference type="ARBA" id="ARBA00022737"/>
    </source>
</evidence>
<dbReference type="InterPro" id="IPR011990">
    <property type="entry name" value="TPR-like_helical_dom_sf"/>
</dbReference>
<dbReference type="InterPro" id="IPR050872">
    <property type="entry name" value="PPR_P_subfamily"/>
</dbReference>
<dbReference type="Pfam" id="PF12854">
    <property type="entry name" value="PPR_1"/>
    <property type="match status" value="2"/>
</dbReference>
<dbReference type="NCBIfam" id="TIGR00756">
    <property type="entry name" value="PPR"/>
    <property type="match status" value="10"/>
</dbReference>
<reference evidence="4" key="1">
    <citation type="submission" date="2022-08" db="EMBL/GenBank/DDBJ databases">
        <authorList>
            <person name="Gutierrez-Valencia J."/>
        </authorList>
    </citation>
    <scope>NUCLEOTIDE SEQUENCE</scope>
</reference>
<dbReference type="Proteomes" id="UP001154282">
    <property type="component" value="Unassembled WGS sequence"/>
</dbReference>
<proteinExistence type="inferred from homology"/>
<evidence type="ECO:0000313" key="5">
    <source>
        <dbReference type="Proteomes" id="UP001154282"/>
    </source>
</evidence>
<feature type="repeat" description="PPR" evidence="3">
    <location>
        <begin position="123"/>
        <end position="157"/>
    </location>
</feature>
<sequence length="784" mass="88023">MNLQLLLHRISHRIRYFHAATSAPLSETSVSDELVSVVEASNPMEPELDAMVPFLSPAAVASVIQQPPNPQLGFRFFIWASRYKRFRTWESRDAILLMLGDEKGMDLYRQVLEETKRCKFEVPAEAFLVLIQACGKRGMDEKAVEAFGSMAEFNCKPDVYTYNALLQILLRKGVTSLALAIYHQMMKLNCVPDRNTFGILIGGLCQCGETRIAQALFNRMEEIGISPDKVIYTVVISALCQDKTIDYARNLLDKMKSVGIEPDSVTYAALLNGYCKLGRIDEALACLGSFEKEGYVLEARGYSCLIDGFYRAKRYEEVDIWYRKMISSDITPDVVVYTILMKGLSARGKMNEAMKLLNEMNKRGVVPDTQCYNVLIKGLCDIGLVDEAKSLSLEISKHDQVPTAYTHTILISGMCKNGLVSEAQQLFKAVDKSGCGSSVVTFNALINGLCKSGNLEEAKKMIHAMERSEAFLGLQIFGNSLKYSLEKDGDGLERIKNGNSEPELILREYNSLVKLDEKVVADIRTYNILINEYCKAGNIDEAFKQFKLLPCRGLLPDSVTYGTLIDGLFRLKRDKEAEELFRKMLESGLPPSTAVVKSLMTWSCRRKNLSSAFNLWLKYLKSVAGRDDNAIKAIEELSEKGEIAMAVKSLLEMDLRLNDFQLAPYTIWLIGLCQSGRIEEASMVFSILDKSKVAITPPSCANLIKAILLGPSLPVKQSHSIRLFFPLGYSFLLEQWPDLTSVATDVIITSLEGWYRIWKLSNWGSWSHGRSETHGWENYSLFCL</sequence>
<gene>
    <name evidence="4" type="ORF">LITE_LOCUS47365</name>
</gene>
<dbReference type="InterPro" id="IPR002885">
    <property type="entry name" value="PPR_rpt"/>
</dbReference>